<reference evidence="2 3" key="1">
    <citation type="journal article" date="2024" name="bioRxiv">
        <title>A reference genome for Trichogramma kaykai: A tiny desert-dwelling parasitoid wasp with competing sex-ratio distorters.</title>
        <authorList>
            <person name="Culotta J."/>
            <person name="Lindsey A.R."/>
        </authorList>
    </citation>
    <scope>NUCLEOTIDE SEQUENCE [LARGE SCALE GENOMIC DNA]</scope>
    <source>
        <strain evidence="2 3">KSX58</strain>
    </source>
</reference>
<evidence type="ECO:0000313" key="3">
    <source>
        <dbReference type="Proteomes" id="UP001627154"/>
    </source>
</evidence>
<protein>
    <recommendedName>
        <fullName evidence="4">Secreted protein</fullName>
    </recommendedName>
</protein>
<accession>A0ABD2VWF5</accession>
<keyword evidence="3" id="KW-1185">Reference proteome</keyword>
<proteinExistence type="predicted"/>
<feature type="signal peptide" evidence="1">
    <location>
        <begin position="1"/>
        <end position="17"/>
    </location>
</feature>
<name>A0ABD2VWF5_9HYME</name>
<dbReference type="AlphaFoldDB" id="A0ABD2VWF5"/>
<evidence type="ECO:0000313" key="2">
    <source>
        <dbReference type="EMBL" id="KAL3385084.1"/>
    </source>
</evidence>
<keyword evidence="1" id="KW-0732">Signal</keyword>
<evidence type="ECO:0008006" key="4">
    <source>
        <dbReference type="Google" id="ProtNLM"/>
    </source>
</evidence>
<dbReference type="EMBL" id="JBJJXI010000164">
    <property type="protein sequence ID" value="KAL3385084.1"/>
    <property type="molecule type" value="Genomic_DNA"/>
</dbReference>
<evidence type="ECO:0000256" key="1">
    <source>
        <dbReference type="SAM" id="SignalP"/>
    </source>
</evidence>
<sequence length="130" mass="15321">MHYLLTLLLLLCSVVHCCTRTNAHRTTTHDNMHTIPRTTLHMHNNDDDEFLTRRGPPQPLLLLLQIYRALCFDDIFLTLACAWRKTENIARARRSIHNSRATISIIDLSRFCLYKLRALYIPIRRYSTSR</sequence>
<comment type="caution">
    <text evidence="2">The sequence shown here is derived from an EMBL/GenBank/DDBJ whole genome shotgun (WGS) entry which is preliminary data.</text>
</comment>
<feature type="chain" id="PRO_5044857180" description="Secreted protein" evidence="1">
    <location>
        <begin position="18"/>
        <end position="130"/>
    </location>
</feature>
<gene>
    <name evidence="2" type="ORF">TKK_019261</name>
</gene>
<dbReference type="Proteomes" id="UP001627154">
    <property type="component" value="Unassembled WGS sequence"/>
</dbReference>
<organism evidence="2 3">
    <name type="scientific">Trichogramma kaykai</name>
    <dbReference type="NCBI Taxonomy" id="54128"/>
    <lineage>
        <taxon>Eukaryota</taxon>
        <taxon>Metazoa</taxon>
        <taxon>Ecdysozoa</taxon>
        <taxon>Arthropoda</taxon>
        <taxon>Hexapoda</taxon>
        <taxon>Insecta</taxon>
        <taxon>Pterygota</taxon>
        <taxon>Neoptera</taxon>
        <taxon>Endopterygota</taxon>
        <taxon>Hymenoptera</taxon>
        <taxon>Apocrita</taxon>
        <taxon>Proctotrupomorpha</taxon>
        <taxon>Chalcidoidea</taxon>
        <taxon>Trichogrammatidae</taxon>
        <taxon>Trichogramma</taxon>
    </lineage>
</organism>